<reference evidence="2" key="1">
    <citation type="submission" date="2022-07" db="EMBL/GenBank/DDBJ databases">
        <title>Prevotella copri.</title>
        <authorList>
            <person name="Yang C."/>
        </authorList>
    </citation>
    <scope>NUCLEOTIDE SEQUENCE</scope>
    <source>
        <strain evidence="2">HF1805</strain>
    </source>
</reference>
<feature type="chain" id="PRO_5043991946" description="Lipoprotein" evidence="1">
    <location>
        <begin position="21"/>
        <end position="179"/>
    </location>
</feature>
<sequence length="179" mass="20562">MKHSLFVVFTIIVISLTSSACPTHPVYMDARLDGPLNIVPDSFYMERSKEYRFASVNFNFGDEMSVSLPLVETDKVDMGGKTLLDEDLDQDSLTKSDSLYRKSIEDADGTYILSTKDSLRIIAPSHPLHGIYKITFFKVKRYAQEHYFVRMSNDSTYIICEKFFSGWDVDGNILKNWEK</sequence>
<evidence type="ECO:0000256" key="1">
    <source>
        <dbReference type="SAM" id="SignalP"/>
    </source>
</evidence>
<accession>A0AAW5IGI6</accession>
<gene>
    <name evidence="2" type="ORF">NNC68_16180</name>
</gene>
<evidence type="ECO:0000313" key="3">
    <source>
        <dbReference type="Proteomes" id="UP001205506"/>
    </source>
</evidence>
<proteinExistence type="predicted"/>
<organism evidence="2 3">
    <name type="scientific">Segatella copri</name>
    <dbReference type="NCBI Taxonomy" id="165179"/>
    <lineage>
        <taxon>Bacteria</taxon>
        <taxon>Pseudomonadati</taxon>
        <taxon>Bacteroidota</taxon>
        <taxon>Bacteroidia</taxon>
        <taxon>Bacteroidales</taxon>
        <taxon>Prevotellaceae</taxon>
        <taxon>Segatella</taxon>
    </lineage>
</organism>
<evidence type="ECO:0008006" key="4">
    <source>
        <dbReference type="Google" id="ProtNLM"/>
    </source>
</evidence>
<protein>
    <recommendedName>
        <fullName evidence="4">Lipoprotein</fullName>
    </recommendedName>
</protein>
<dbReference type="Proteomes" id="UP001205506">
    <property type="component" value="Unassembled WGS sequence"/>
</dbReference>
<dbReference type="EMBL" id="JANDWU010000078">
    <property type="protein sequence ID" value="MCP9550984.1"/>
    <property type="molecule type" value="Genomic_DNA"/>
</dbReference>
<evidence type="ECO:0000313" key="2">
    <source>
        <dbReference type="EMBL" id="MCP9550984.1"/>
    </source>
</evidence>
<name>A0AAW5IGI6_9BACT</name>
<comment type="caution">
    <text evidence="2">The sequence shown here is derived from an EMBL/GenBank/DDBJ whole genome shotgun (WGS) entry which is preliminary data.</text>
</comment>
<dbReference type="AlphaFoldDB" id="A0AAW5IGI6"/>
<feature type="signal peptide" evidence="1">
    <location>
        <begin position="1"/>
        <end position="20"/>
    </location>
</feature>
<dbReference type="RefSeq" id="WP_254971889.1">
    <property type="nucleotide sequence ID" value="NZ_JANDWU010000078.1"/>
</dbReference>
<dbReference type="PROSITE" id="PS51257">
    <property type="entry name" value="PROKAR_LIPOPROTEIN"/>
    <property type="match status" value="1"/>
</dbReference>
<keyword evidence="1" id="KW-0732">Signal</keyword>